<name>A0A9P1GGM8_9DINO</name>
<comment type="caution">
    <text evidence="1">The sequence shown here is derived from an EMBL/GenBank/DDBJ whole genome shotgun (WGS) entry which is preliminary data.</text>
</comment>
<dbReference type="EMBL" id="CAMXCT010004558">
    <property type="protein sequence ID" value="CAI4009569.1"/>
    <property type="molecule type" value="Genomic_DNA"/>
</dbReference>
<keyword evidence="2" id="KW-0695">RNA-directed DNA polymerase</keyword>
<sequence>VRLDDVVSSNAWLRNHSRIVRRVNAQNLWQVDPDFPQNPSAFHKYHYDLRDAYWPDTIGLMFHPQLPAIYEQIYGHAMRPRLRPPQHPRFRFANAVCVVTNVPELLAILQWSDGGDAASMSRALETLERHFREEEGFCWIPWRLTQERLQRLLAYLGVLRPSAAMTSQLRMEPHRDICPICFEEQADVERLEHWRPVGDVSEHQMCGRCRQEYGQTEWVPYFSQGKHLTGLPHLHGENAAISRGVVFAWTFELKGDCYELRCYGLLNSKAVHIPPSSDWIFATRKKPPAPRRSKCPFCKENLLKEERKDSSWLAEIVEYGRGMVVAQVFNEVVGLRVFSYLWQWKWPHVVSDPGLKGVVRDVEAREESVEEAVQELAQQQLQALRRRQDVYPELISLENDDIIGFRVAHGPGLPHGLTDANTYRIRQLPGAVAMQQMMADARHAAAALAYPPGAGPHVAAPAAAAPQAGAAGAPDENAVWVLVETDGERRRGDTIMLDGSEMIQGEVGLKTFEGKWAAIRKLRKEDLEKYPGREASADARLLGLEFQGLSREQRIWRDVAKDCQQEALQDWNVPGPRTSQWCVQYLNRKSGGPPDHHKWWVSTNGLQADSWGVAEHENLMKVVDRLGRYDGLDLANLAGVELLFRRLQLIEYFWPEKGPGGGKGHGKGKEQKDKKSEDLSYRAEAAVFTGTHREYGDVMISPDLLEYVSKEIEKDASIMKQVRKGALTELRASLGYSGEPASLANFQIDRVSLPSIAGSPSSLETILGSAEAEKMLEILRSKILTFGEVEAKLKGSSLRKPYFDPCLRKGGTEYQQFIRRLLQSNLIDFRLSVREKAGLFVVWKKSGKQRLVVDARRSNCWFGSPCPVKLATGSSFAQIEVDHADPIELAGVDIADAFYGIELPDEFRDLFGLAPLTAEQAGDHDSTPPVEAETGSPRVLATDASHWGRGVAKMTSTQEQVRAQARIQDRWRFTSDQERLLLSGHEADDVMHALSDVGEGQSQHDMLSLPVPELDVEFLNSEWTRVESRAWDRQEHIVTLEGRALVWAVQHLARSGNFGLADEPNLLVGTSRKAQKLTKSNARLALHGAPKPPPPSKIQTRTFLEERVITSTRLQSYEMAWMKLVEFAEDQGYPMTCLKEVDAAAAWWMDMMYFEGDGVSGAMTMMAAIKHMRTDVPKLSLLVRCSRSLRAFKKLAPPMARVPLPFPMLAQVVKHIVIELTEPMVGVHLILTWSLCCRPGESLKLKWRQIVAPNQVNRRWSVLLSESSPVEGQSQPSKTHELDEAVLIDHPSLLWLGAILKHLKKGKRASMPVFDFKMAHVSSGFGQALDACGYRPHGVQSVYQIRHGSASTDRLTQQRSMEELMKRGRWRSLSSLRRYEQGGRISHVFGCLSPEEQKAALMAEKQLPIILGRCIGCSKLPNAASSLSFSPGLAD</sequence>
<dbReference type="InterPro" id="IPR011010">
    <property type="entry name" value="DNA_brk_join_enz"/>
</dbReference>
<dbReference type="GO" id="GO:0003964">
    <property type="term" value="F:RNA-directed DNA polymerase activity"/>
    <property type="evidence" value="ECO:0007669"/>
    <property type="project" value="UniProtKB-KW"/>
</dbReference>
<accession>A0A9P1GGM8</accession>
<dbReference type="EMBL" id="CAMXCT020004558">
    <property type="protein sequence ID" value="CAL1162944.1"/>
    <property type="molecule type" value="Genomic_DNA"/>
</dbReference>
<keyword evidence="2" id="KW-0548">Nucleotidyltransferase</keyword>
<evidence type="ECO:0000313" key="3">
    <source>
        <dbReference type="Proteomes" id="UP001152797"/>
    </source>
</evidence>
<protein>
    <submittedName>
        <fullName evidence="2">Reverse transcriptase domain-containing protein</fullName>
    </submittedName>
</protein>
<dbReference type="EMBL" id="CAMXCT030004558">
    <property type="protein sequence ID" value="CAL4796881.1"/>
    <property type="molecule type" value="Genomic_DNA"/>
</dbReference>
<proteinExistence type="predicted"/>
<reference evidence="1" key="1">
    <citation type="submission" date="2022-10" db="EMBL/GenBank/DDBJ databases">
        <authorList>
            <person name="Chen Y."/>
            <person name="Dougan E. K."/>
            <person name="Chan C."/>
            <person name="Rhodes N."/>
            <person name="Thang M."/>
        </authorList>
    </citation>
    <scope>NUCLEOTIDE SEQUENCE</scope>
</reference>
<dbReference type="GO" id="GO:0003677">
    <property type="term" value="F:DNA binding"/>
    <property type="evidence" value="ECO:0007669"/>
    <property type="project" value="InterPro"/>
</dbReference>
<evidence type="ECO:0000313" key="1">
    <source>
        <dbReference type="EMBL" id="CAI4009569.1"/>
    </source>
</evidence>
<organism evidence="1">
    <name type="scientific">Cladocopium goreaui</name>
    <dbReference type="NCBI Taxonomy" id="2562237"/>
    <lineage>
        <taxon>Eukaryota</taxon>
        <taxon>Sar</taxon>
        <taxon>Alveolata</taxon>
        <taxon>Dinophyceae</taxon>
        <taxon>Suessiales</taxon>
        <taxon>Symbiodiniaceae</taxon>
        <taxon>Cladocopium</taxon>
    </lineage>
</organism>
<evidence type="ECO:0000313" key="2">
    <source>
        <dbReference type="EMBL" id="CAL4796881.1"/>
    </source>
</evidence>
<dbReference type="SUPFAM" id="SSF56349">
    <property type="entry name" value="DNA breaking-rejoining enzymes"/>
    <property type="match status" value="1"/>
</dbReference>
<keyword evidence="3" id="KW-1185">Reference proteome</keyword>
<feature type="non-terminal residue" evidence="1">
    <location>
        <position position="1"/>
    </location>
</feature>
<keyword evidence="2" id="KW-0808">Transferase</keyword>
<reference evidence="2 3" key="2">
    <citation type="submission" date="2024-05" db="EMBL/GenBank/DDBJ databases">
        <authorList>
            <person name="Chen Y."/>
            <person name="Shah S."/>
            <person name="Dougan E. K."/>
            <person name="Thang M."/>
            <person name="Chan C."/>
        </authorList>
    </citation>
    <scope>NUCLEOTIDE SEQUENCE [LARGE SCALE GENOMIC DNA]</scope>
</reference>
<gene>
    <name evidence="1" type="ORF">C1SCF055_LOCUS34921</name>
</gene>
<dbReference type="Proteomes" id="UP001152797">
    <property type="component" value="Unassembled WGS sequence"/>
</dbReference>